<comment type="caution">
    <text evidence="1">The sequence shown here is derived from an EMBL/GenBank/DDBJ whole genome shotgun (WGS) entry which is preliminary data.</text>
</comment>
<evidence type="ECO:0000313" key="1">
    <source>
        <dbReference type="EMBL" id="KAI4862742.1"/>
    </source>
</evidence>
<keyword evidence="2" id="KW-1185">Reference proteome</keyword>
<name>A0ACB9YU16_9PEZI</name>
<proteinExistence type="predicted"/>
<accession>A0ACB9YU16</accession>
<protein>
    <submittedName>
        <fullName evidence="1">Uncharacterized protein</fullName>
    </submittedName>
</protein>
<dbReference type="Proteomes" id="UP001497700">
    <property type="component" value="Unassembled WGS sequence"/>
</dbReference>
<reference evidence="1 2" key="1">
    <citation type="journal article" date="2022" name="New Phytol.">
        <title>Ecological generalism drives hyperdiversity of secondary metabolite gene clusters in xylarialean endophytes.</title>
        <authorList>
            <person name="Franco M.E.E."/>
            <person name="Wisecaver J.H."/>
            <person name="Arnold A.E."/>
            <person name="Ju Y.M."/>
            <person name="Slot J.C."/>
            <person name="Ahrendt S."/>
            <person name="Moore L.P."/>
            <person name="Eastman K.E."/>
            <person name="Scott K."/>
            <person name="Konkel Z."/>
            <person name="Mondo S.J."/>
            <person name="Kuo A."/>
            <person name="Hayes R.D."/>
            <person name="Haridas S."/>
            <person name="Andreopoulos B."/>
            <person name="Riley R."/>
            <person name="LaButti K."/>
            <person name="Pangilinan J."/>
            <person name="Lipzen A."/>
            <person name="Amirebrahimi M."/>
            <person name="Yan J."/>
            <person name="Adam C."/>
            <person name="Keymanesh K."/>
            <person name="Ng V."/>
            <person name="Louie K."/>
            <person name="Northen T."/>
            <person name="Drula E."/>
            <person name="Henrissat B."/>
            <person name="Hsieh H.M."/>
            <person name="Youens-Clark K."/>
            <person name="Lutzoni F."/>
            <person name="Miadlikowska J."/>
            <person name="Eastwood D.C."/>
            <person name="Hamelin R.C."/>
            <person name="Grigoriev I.V."/>
            <person name="U'Ren J.M."/>
        </authorList>
    </citation>
    <scope>NUCLEOTIDE SEQUENCE [LARGE SCALE GENOMIC DNA]</scope>
    <source>
        <strain evidence="1 2">CBS 119005</strain>
    </source>
</reference>
<evidence type="ECO:0000313" key="2">
    <source>
        <dbReference type="Proteomes" id="UP001497700"/>
    </source>
</evidence>
<sequence>MRFLRLAAAALAVAATDARLFRIGIPATIRPGDVFNATVEQLAGIPLQYAMVFGIERYDQEASIFPRPGSLGPVVFHHVDLQATVGDGKVSGNTTMPGFRVPEGYEPGPAAIQAAVLQFAGPLNSPSVETWWWNVDVGDVTSEDLVWSSYADDTSRVCQIPFE</sequence>
<gene>
    <name evidence="1" type="ORF">F4820DRAFT_472114</name>
</gene>
<dbReference type="EMBL" id="MU393519">
    <property type="protein sequence ID" value="KAI4862742.1"/>
    <property type="molecule type" value="Genomic_DNA"/>
</dbReference>
<organism evidence="1 2">
    <name type="scientific">Hypoxylon rubiginosum</name>
    <dbReference type="NCBI Taxonomy" id="110542"/>
    <lineage>
        <taxon>Eukaryota</taxon>
        <taxon>Fungi</taxon>
        <taxon>Dikarya</taxon>
        <taxon>Ascomycota</taxon>
        <taxon>Pezizomycotina</taxon>
        <taxon>Sordariomycetes</taxon>
        <taxon>Xylariomycetidae</taxon>
        <taxon>Xylariales</taxon>
        <taxon>Hypoxylaceae</taxon>
        <taxon>Hypoxylon</taxon>
    </lineage>
</organism>